<organism evidence="1 2">
    <name type="scientific">Entomophthora muscae</name>
    <dbReference type="NCBI Taxonomy" id="34485"/>
    <lineage>
        <taxon>Eukaryota</taxon>
        <taxon>Fungi</taxon>
        <taxon>Fungi incertae sedis</taxon>
        <taxon>Zoopagomycota</taxon>
        <taxon>Entomophthoromycotina</taxon>
        <taxon>Entomophthoromycetes</taxon>
        <taxon>Entomophthorales</taxon>
        <taxon>Entomophthoraceae</taxon>
        <taxon>Entomophthora</taxon>
    </lineage>
</organism>
<comment type="caution">
    <text evidence="1">The sequence shown here is derived from an EMBL/GenBank/DDBJ whole genome shotgun (WGS) entry which is preliminary data.</text>
</comment>
<name>A0ACC2TEV7_9FUNG</name>
<evidence type="ECO:0000313" key="1">
    <source>
        <dbReference type="EMBL" id="KAJ9073224.1"/>
    </source>
</evidence>
<reference evidence="1" key="1">
    <citation type="submission" date="2022-04" db="EMBL/GenBank/DDBJ databases">
        <title>Genome of the entomopathogenic fungus Entomophthora muscae.</title>
        <authorList>
            <person name="Elya C."/>
            <person name="Lovett B.R."/>
            <person name="Lee E."/>
            <person name="Macias A.M."/>
            <person name="Hajek A.E."/>
            <person name="De Bivort B.L."/>
            <person name="Kasson M.T."/>
            <person name="De Fine Licht H.H."/>
            <person name="Stajich J.E."/>
        </authorList>
    </citation>
    <scope>NUCLEOTIDE SEQUENCE</scope>
    <source>
        <strain evidence="1">Berkeley</strain>
    </source>
</reference>
<accession>A0ACC2TEV7</accession>
<dbReference type="EMBL" id="QTSX02002923">
    <property type="protein sequence ID" value="KAJ9073224.1"/>
    <property type="molecule type" value="Genomic_DNA"/>
</dbReference>
<evidence type="ECO:0000313" key="2">
    <source>
        <dbReference type="Proteomes" id="UP001165960"/>
    </source>
</evidence>
<gene>
    <name evidence="1" type="ORF">DSO57_1018830</name>
</gene>
<sequence>MNRLPPVSELLTDAKHMQALWKCPKRSREDDFQLSRFKLDFTPSHSWPLASISRHRMSSYQTSLLELAFQTSRFPSRDAREFVASLLNISPRRVQVWFQNKRQKLRSTRS</sequence>
<keyword evidence="2" id="KW-1185">Reference proteome</keyword>
<proteinExistence type="predicted"/>
<protein>
    <submittedName>
        <fullName evidence="1">Uncharacterized protein</fullName>
    </submittedName>
</protein>
<dbReference type="Proteomes" id="UP001165960">
    <property type="component" value="Unassembled WGS sequence"/>
</dbReference>